<keyword evidence="2" id="KW-0902">Two-component regulatory system</keyword>
<dbReference type="PROSITE" id="PS51755">
    <property type="entry name" value="OMPR_PHOB"/>
    <property type="match status" value="1"/>
</dbReference>
<dbReference type="GO" id="GO:0006355">
    <property type="term" value="P:regulation of DNA-templated transcription"/>
    <property type="evidence" value="ECO:0007669"/>
    <property type="project" value="InterPro"/>
</dbReference>
<evidence type="ECO:0000256" key="4">
    <source>
        <dbReference type="ARBA" id="ARBA00023125"/>
    </source>
</evidence>
<protein>
    <submittedName>
        <fullName evidence="10">Two-component system, OmpR family, torCAD operon response regulator TorR</fullName>
    </submittedName>
</protein>
<dbReference type="GO" id="GO:0032993">
    <property type="term" value="C:protein-DNA complex"/>
    <property type="evidence" value="ECO:0007669"/>
    <property type="project" value="TreeGrafter"/>
</dbReference>
<feature type="domain" description="OmpR/PhoB-type" evidence="9">
    <location>
        <begin position="124"/>
        <end position="223"/>
    </location>
</feature>
<evidence type="ECO:0000313" key="11">
    <source>
        <dbReference type="Proteomes" id="UP000182350"/>
    </source>
</evidence>
<evidence type="ECO:0000256" key="5">
    <source>
        <dbReference type="ARBA" id="ARBA00023163"/>
    </source>
</evidence>
<dbReference type="RefSeq" id="WP_072326717.1">
    <property type="nucleotide sequence ID" value="NZ_FPJW01000009.1"/>
</dbReference>
<organism evidence="10 11">
    <name type="scientific">Marinospirillum alkaliphilum DSM 21637</name>
    <dbReference type="NCBI Taxonomy" id="1122209"/>
    <lineage>
        <taxon>Bacteria</taxon>
        <taxon>Pseudomonadati</taxon>
        <taxon>Pseudomonadota</taxon>
        <taxon>Gammaproteobacteria</taxon>
        <taxon>Oceanospirillales</taxon>
        <taxon>Oceanospirillaceae</taxon>
        <taxon>Marinospirillum</taxon>
    </lineage>
</organism>
<evidence type="ECO:0000313" key="10">
    <source>
        <dbReference type="EMBL" id="SFX65370.1"/>
    </source>
</evidence>
<dbReference type="SUPFAM" id="SSF52172">
    <property type="entry name" value="CheY-like"/>
    <property type="match status" value="1"/>
</dbReference>
<feature type="domain" description="Response regulatory" evidence="8">
    <location>
        <begin position="5"/>
        <end position="118"/>
    </location>
</feature>
<dbReference type="Pfam" id="PF00072">
    <property type="entry name" value="Response_reg"/>
    <property type="match status" value="1"/>
</dbReference>
<dbReference type="GO" id="GO:0000976">
    <property type="term" value="F:transcription cis-regulatory region binding"/>
    <property type="evidence" value="ECO:0007669"/>
    <property type="project" value="TreeGrafter"/>
</dbReference>
<accession>A0A1K1YTN7</accession>
<name>A0A1K1YTN7_9GAMM</name>
<dbReference type="GO" id="GO:0005829">
    <property type="term" value="C:cytosol"/>
    <property type="evidence" value="ECO:0007669"/>
    <property type="project" value="TreeGrafter"/>
</dbReference>
<evidence type="ECO:0000256" key="3">
    <source>
        <dbReference type="ARBA" id="ARBA00023015"/>
    </source>
</evidence>
<dbReference type="InterPro" id="IPR001867">
    <property type="entry name" value="OmpR/PhoB-type_DNA-bd"/>
</dbReference>
<dbReference type="InterPro" id="IPR001789">
    <property type="entry name" value="Sig_transdc_resp-reg_receiver"/>
</dbReference>
<keyword evidence="4 7" id="KW-0238">DNA-binding</keyword>
<dbReference type="SUPFAM" id="SSF46894">
    <property type="entry name" value="C-terminal effector domain of the bipartite response regulators"/>
    <property type="match status" value="1"/>
</dbReference>
<dbReference type="PANTHER" id="PTHR48111:SF1">
    <property type="entry name" value="TWO-COMPONENT RESPONSE REGULATOR ORR33"/>
    <property type="match status" value="1"/>
</dbReference>
<dbReference type="Gene3D" id="1.10.10.10">
    <property type="entry name" value="Winged helix-like DNA-binding domain superfamily/Winged helix DNA-binding domain"/>
    <property type="match status" value="1"/>
</dbReference>
<keyword evidence="5" id="KW-0804">Transcription</keyword>
<reference evidence="10 11" key="1">
    <citation type="submission" date="2016-11" db="EMBL/GenBank/DDBJ databases">
        <authorList>
            <person name="Jaros S."/>
            <person name="Januszkiewicz K."/>
            <person name="Wedrychowicz H."/>
        </authorList>
    </citation>
    <scope>NUCLEOTIDE SEQUENCE [LARGE SCALE GENOMIC DNA]</scope>
    <source>
        <strain evidence="10 11">DSM 21637</strain>
    </source>
</reference>
<evidence type="ECO:0000256" key="2">
    <source>
        <dbReference type="ARBA" id="ARBA00023012"/>
    </source>
</evidence>
<dbReference type="GO" id="GO:0000156">
    <property type="term" value="F:phosphorelay response regulator activity"/>
    <property type="evidence" value="ECO:0007669"/>
    <property type="project" value="TreeGrafter"/>
</dbReference>
<dbReference type="STRING" id="1122209.SAMN02745752_02376"/>
<dbReference type="OrthoDB" id="6116949at2"/>
<proteinExistence type="predicted"/>
<evidence type="ECO:0000256" key="7">
    <source>
        <dbReference type="PROSITE-ProRule" id="PRU01091"/>
    </source>
</evidence>
<dbReference type="SMART" id="SM00448">
    <property type="entry name" value="REC"/>
    <property type="match status" value="1"/>
</dbReference>
<keyword evidence="1 6" id="KW-0597">Phosphoprotein</keyword>
<evidence type="ECO:0000256" key="6">
    <source>
        <dbReference type="PROSITE-ProRule" id="PRU00169"/>
    </source>
</evidence>
<dbReference type="Gene3D" id="6.10.250.690">
    <property type="match status" value="1"/>
</dbReference>
<keyword evidence="3" id="KW-0805">Transcription regulation</keyword>
<dbReference type="InterPro" id="IPR011006">
    <property type="entry name" value="CheY-like_superfamily"/>
</dbReference>
<dbReference type="InterPro" id="IPR016032">
    <property type="entry name" value="Sig_transdc_resp-reg_C-effctor"/>
</dbReference>
<dbReference type="CDD" id="cd17574">
    <property type="entry name" value="REC_OmpR"/>
    <property type="match status" value="1"/>
</dbReference>
<dbReference type="EMBL" id="FPJW01000009">
    <property type="protein sequence ID" value="SFX65370.1"/>
    <property type="molecule type" value="Genomic_DNA"/>
</dbReference>
<feature type="DNA-binding region" description="OmpR/PhoB-type" evidence="7">
    <location>
        <begin position="124"/>
        <end position="223"/>
    </location>
</feature>
<sequence>MNATHLLVVEDDFHLRELIREYLQVYGHQISVAESGETFRQQLATHRFDLILLDLNLPDVDGLELLAELRKQSDVPVFIVSARMDEPSRIRGLELGADDYIVKPFSARELELRVRNTLRRNTATQTSCFTGWTLNAESFCMTHHDGRQEHLTKAEFTLLKLLVAAGGSLVPRDELFHQLEREAGVNSLETITSLIYRLRRKMGCNKDNNPIITQSGVGYRILLDKN</sequence>
<keyword evidence="11" id="KW-1185">Reference proteome</keyword>
<dbReference type="PANTHER" id="PTHR48111">
    <property type="entry name" value="REGULATOR OF RPOS"/>
    <property type="match status" value="1"/>
</dbReference>
<dbReference type="CDD" id="cd00383">
    <property type="entry name" value="trans_reg_C"/>
    <property type="match status" value="1"/>
</dbReference>
<evidence type="ECO:0000259" key="8">
    <source>
        <dbReference type="PROSITE" id="PS50110"/>
    </source>
</evidence>
<dbReference type="InterPro" id="IPR036388">
    <property type="entry name" value="WH-like_DNA-bd_sf"/>
</dbReference>
<dbReference type="SMART" id="SM00862">
    <property type="entry name" value="Trans_reg_C"/>
    <property type="match status" value="1"/>
</dbReference>
<dbReference type="PROSITE" id="PS50110">
    <property type="entry name" value="RESPONSE_REGULATORY"/>
    <property type="match status" value="1"/>
</dbReference>
<dbReference type="InterPro" id="IPR039420">
    <property type="entry name" value="WalR-like"/>
</dbReference>
<evidence type="ECO:0000259" key="9">
    <source>
        <dbReference type="PROSITE" id="PS51755"/>
    </source>
</evidence>
<dbReference type="Gene3D" id="3.40.50.2300">
    <property type="match status" value="1"/>
</dbReference>
<dbReference type="AlphaFoldDB" id="A0A1K1YTN7"/>
<gene>
    <name evidence="10" type="ORF">SAMN02745752_02376</name>
</gene>
<evidence type="ECO:0000256" key="1">
    <source>
        <dbReference type="ARBA" id="ARBA00022553"/>
    </source>
</evidence>
<feature type="modified residue" description="4-aspartylphosphate" evidence="6">
    <location>
        <position position="54"/>
    </location>
</feature>
<dbReference type="Proteomes" id="UP000182350">
    <property type="component" value="Unassembled WGS sequence"/>
</dbReference>
<dbReference type="Pfam" id="PF00486">
    <property type="entry name" value="Trans_reg_C"/>
    <property type="match status" value="1"/>
</dbReference>